<proteinExistence type="predicted"/>
<dbReference type="EMBL" id="JBDJNQ010000013">
    <property type="protein sequence ID" value="MEN5380060.1"/>
    <property type="molecule type" value="Genomic_DNA"/>
</dbReference>
<protein>
    <submittedName>
        <fullName evidence="1">DUF1579 family protein</fullName>
    </submittedName>
</protein>
<dbReference type="Pfam" id="PF07617">
    <property type="entry name" value="DUF1579"/>
    <property type="match status" value="1"/>
</dbReference>
<reference evidence="1 2" key="1">
    <citation type="submission" date="2024-04" db="EMBL/GenBank/DDBJ databases">
        <title>WGS of bacteria from Torrens River.</title>
        <authorList>
            <person name="Wyrsch E.R."/>
            <person name="Drigo B."/>
        </authorList>
    </citation>
    <scope>NUCLEOTIDE SEQUENCE [LARGE SCALE GENOMIC DNA]</scope>
    <source>
        <strain evidence="1 2">TWI391</strain>
    </source>
</reference>
<dbReference type="InterPro" id="IPR011473">
    <property type="entry name" value="DUF1579"/>
</dbReference>
<evidence type="ECO:0000313" key="1">
    <source>
        <dbReference type="EMBL" id="MEN5380060.1"/>
    </source>
</evidence>
<dbReference type="Proteomes" id="UP001409291">
    <property type="component" value="Unassembled WGS sequence"/>
</dbReference>
<organism evidence="1 2">
    <name type="scientific">Sphingobacterium kitahiroshimense</name>
    <dbReference type="NCBI Taxonomy" id="470446"/>
    <lineage>
        <taxon>Bacteria</taxon>
        <taxon>Pseudomonadati</taxon>
        <taxon>Bacteroidota</taxon>
        <taxon>Sphingobacteriia</taxon>
        <taxon>Sphingobacteriales</taxon>
        <taxon>Sphingobacteriaceae</taxon>
        <taxon>Sphingobacterium</taxon>
    </lineage>
</organism>
<evidence type="ECO:0000313" key="2">
    <source>
        <dbReference type="Proteomes" id="UP001409291"/>
    </source>
</evidence>
<gene>
    <name evidence="1" type="ORF">ABE541_22530</name>
</gene>
<accession>A0ABV0BZ60</accession>
<name>A0ABV0BZ60_9SPHI</name>
<comment type="caution">
    <text evidence="1">The sequence shown here is derived from an EMBL/GenBank/DDBJ whole genome shotgun (WGS) entry which is preliminary data.</text>
</comment>
<keyword evidence="2" id="KW-1185">Reference proteome</keyword>
<dbReference type="RefSeq" id="WP_346582913.1">
    <property type="nucleotide sequence ID" value="NZ_JBDJNQ010000013.1"/>
</dbReference>
<sequence>MDQIAKQHLNHFIGTWDTDGIILETNNAPEVKIKGTDTYCWILDNSFLLHQANVMIGTSNSLTHEIIGYDVVRQHYSMQYYNNQGQSGFMNAILDNHLWTFTGTNLKFKGGFSKENNEFSGIWKQLTDHNIWSDFIHIKLTKR</sequence>